<evidence type="ECO:0000256" key="2">
    <source>
        <dbReference type="ARBA" id="ARBA00023015"/>
    </source>
</evidence>
<dbReference type="AlphaFoldDB" id="A0A220U9C1"/>
<dbReference type="OrthoDB" id="9783788at2"/>
<dbReference type="GO" id="GO:0016987">
    <property type="term" value="F:sigma factor activity"/>
    <property type="evidence" value="ECO:0007669"/>
    <property type="project" value="UniProtKB-KW"/>
</dbReference>
<evidence type="ECO:0000256" key="1">
    <source>
        <dbReference type="ARBA" id="ARBA00010641"/>
    </source>
</evidence>
<dbReference type="InterPro" id="IPR014284">
    <property type="entry name" value="RNA_pol_sigma-70_dom"/>
</dbReference>
<evidence type="ECO:0000259" key="6">
    <source>
        <dbReference type="Pfam" id="PF04542"/>
    </source>
</evidence>
<dbReference type="InterPro" id="IPR036388">
    <property type="entry name" value="WH-like_DNA-bd_sf"/>
</dbReference>
<dbReference type="EMBL" id="CP022315">
    <property type="protein sequence ID" value="ASK64343.1"/>
    <property type="molecule type" value="Genomic_DNA"/>
</dbReference>
<accession>A0A220U9C1</accession>
<dbReference type="GO" id="GO:0006352">
    <property type="term" value="P:DNA-templated transcription initiation"/>
    <property type="evidence" value="ECO:0007669"/>
    <property type="project" value="InterPro"/>
</dbReference>
<dbReference type="SUPFAM" id="SSF88659">
    <property type="entry name" value="Sigma3 and sigma4 domains of RNA polymerase sigma factors"/>
    <property type="match status" value="1"/>
</dbReference>
<dbReference type="Gene3D" id="1.10.10.10">
    <property type="entry name" value="Winged helix-like DNA-binding domain superfamily/Winged helix DNA-binding domain"/>
    <property type="match status" value="1"/>
</dbReference>
<sequence length="186" mass="22021">MNVTFEEVYEQNKRRIHYHIHKLHIHDPHQEFYQEGLCAMWNAYQTYQPDKGVMSTYFNYTIRNRLIDILRKKTREQQHDDSCVQEVGAALYSGNRNRKSETPIPDYTGISVDDSSDEMWEQVKSQLTEAQWNWVYHYIILNMSIKEIAEKQGTTIDAVKSQGKRARQKLKEVWIGTEGQVPRPAR</sequence>
<keyword evidence="4" id="KW-0238">DNA-binding</keyword>
<dbReference type="InterPro" id="IPR007627">
    <property type="entry name" value="RNA_pol_sigma70_r2"/>
</dbReference>
<keyword evidence="9" id="KW-1185">Reference proteome</keyword>
<dbReference type="Proteomes" id="UP000198312">
    <property type="component" value="Chromosome"/>
</dbReference>
<protein>
    <recommendedName>
        <fullName evidence="10">RNA polymerase subunit sigma-70</fullName>
    </recommendedName>
</protein>
<dbReference type="NCBIfam" id="TIGR02937">
    <property type="entry name" value="sigma70-ECF"/>
    <property type="match status" value="1"/>
</dbReference>
<keyword evidence="5" id="KW-0804">Transcription</keyword>
<dbReference type="SUPFAM" id="SSF88946">
    <property type="entry name" value="Sigma2 domain of RNA polymerase sigma factors"/>
    <property type="match status" value="1"/>
</dbReference>
<dbReference type="InterPro" id="IPR013249">
    <property type="entry name" value="RNA_pol_sigma70_r4_t2"/>
</dbReference>
<keyword evidence="3" id="KW-0731">Sigma factor</keyword>
<evidence type="ECO:0000256" key="4">
    <source>
        <dbReference type="ARBA" id="ARBA00023125"/>
    </source>
</evidence>
<dbReference type="GO" id="GO:0003677">
    <property type="term" value="F:DNA binding"/>
    <property type="evidence" value="ECO:0007669"/>
    <property type="project" value="UniProtKB-KW"/>
</dbReference>
<dbReference type="InterPro" id="IPR013325">
    <property type="entry name" value="RNA_pol_sigma_r2"/>
</dbReference>
<reference evidence="8 9" key="1">
    <citation type="submission" date="2017-07" db="EMBL/GenBank/DDBJ databases">
        <title>Virgibacillus sp. LM2416.</title>
        <authorList>
            <person name="Tak E.J."/>
            <person name="Bae J.-W."/>
        </authorList>
    </citation>
    <scope>NUCLEOTIDE SEQUENCE [LARGE SCALE GENOMIC DNA]</scope>
    <source>
        <strain evidence="8 9">LM2416</strain>
    </source>
</reference>
<evidence type="ECO:0000313" key="8">
    <source>
        <dbReference type="EMBL" id="ASK64343.1"/>
    </source>
</evidence>
<dbReference type="PANTHER" id="PTHR43133">
    <property type="entry name" value="RNA POLYMERASE ECF-TYPE SIGMA FACTO"/>
    <property type="match status" value="1"/>
</dbReference>
<dbReference type="Pfam" id="PF08281">
    <property type="entry name" value="Sigma70_r4_2"/>
    <property type="match status" value="1"/>
</dbReference>
<dbReference type="InterPro" id="IPR013324">
    <property type="entry name" value="RNA_pol_sigma_r3/r4-like"/>
</dbReference>
<organism evidence="8 9">
    <name type="scientific">Virgibacillus phasianinus</name>
    <dbReference type="NCBI Taxonomy" id="2017483"/>
    <lineage>
        <taxon>Bacteria</taxon>
        <taxon>Bacillati</taxon>
        <taxon>Bacillota</taxon>
        <taxon>Bacilli</taxon>
        <taxon>Bacillales</taxon>
        <taxon>Bacillaceae</taxon>
        <taxon>Virgibacillus</taxon>
    </lineage>
</organism>
<dbReference type="Pfam" id="PF04542">
    <property type="entry name" value="Sigma70_r2"/>
    <property type="match status" value="1"/>
</dbReference>
<evidence type="ECO:0000256" key="5">
    <source>
        <dbReference type="ARBA" id="ARBA00023163"/>
    </source>
</evidence>
<feature type="domain" description="RNA polymerase sigma factor 70 region 4 type 2" evidence="7">
    <location>
        <begin position="135"/>
        <end position="170"/>
    </location>
</feature>
<dbReference type="InterPro" id="IPR039425">
    <property type="entry name" value="RNA_pol_sigma-70-like"/>
</dbReference>
<proteinExistence type="inferred from homology"/>
<evidence type="ECO:0008006" key="10">
    <source>
        <dbReference type="Google" id="ProtNLM"/>
    </source>
</evidence>
<evidence type="ECO:0000256" key="3">
    <source>
        <dbReference type="ARBA" id="ARBA00023082"/>
    </source>
</evidence>
<dbReference type="KEGG" id="vil:CFK37_09040"/>
<dbReference type="PANTHER" id="PTHR43133:SF8">
    <property type="entry name" value="RNA POLYMERASE SIGMA FACTOR HI_1459-RELATED"/>
    <property type="match status" value="1"/>
</dbReference>
<evidence type="ECO:0000313" key="9">
    <source>
        <dbReference type="Proteomes" id="UP000198312"/>
    </source>
</evidence>
<comment type="similarity">
    <text evidence="1">Belongs to the sigma-70 factor family. ECF subfamily.</text>
</comment>
<dbReference type="Gene3D" id="1.10.1740.10">
    <property type="match status" value="1"/>
</dbReference>
<gene>
    <name evidence="8" type="ORF">CFK37_09040</name>
</gene>
<name>A0A220U9C1_9BACI</name>
<evidence type="ECO:0000259" key="7">
    <source>
        <dbReference type="Pfam" id="PF08281"/>
    </source>
</evidence>
<feature type="domain" description="RNA polymerase sigma-70 region 2" evidence="6">
    <location>
        <begin position="9"/>
        <end position="75"/>
    </location>
</feature>
<keyword evidence="2" id="KW-0805">Transcription regulation</keyword>